<evidence type="ECO:0000313" key="3">
    <source>
        <dbReference type="Proteomes" id="UP000034603"/>
    </source>
</evidence>
<keyword evidence="1" id="KW-1133">Transmembrane helix</keyword>
<comment type="caution">
    <text evidence="2">The sequence shown here is derived from an EMBL/GenBank/DDBJ whole genome shotgun (WGS) entry which is preliminary data.</text>
</comment>
<feature type="transmembrane region" description="Helical" evidence="1">
    <location>
        <begin position="40"/>
        <end position="56"/>
    </location>
</feature>
<gene>
    <name evidence="2" type="ORF">US62_C0040G0008</name>
</gene>
<keyword evidence="1" id="KW-0812">Transmembrane</keyword>
<protein>
    <submittedName>
        <fullName evidence="2">Uncharacterized protein</fullName>
    </submittedName>
</protein>
<keyword evidence="1" id="KW-0472">Membrane</keyword>
<evidence type="ECO:0000313" key="2">
    <source>
        <dbReference type="EMBL" id="KKQ43864.1"/>
    </source>
</evidence>
<organism evidence="2 3">
    <name type="scientific">Candidatus Woesebacteria bacterium GW2011_GWA1_37_8</name>
    <dbReference type="NCBI Taxonomy" id="1618546"/>
    <lineage>
        <taxon>Bacteria</taxon>
        <taxon>Candidatus Woeseibacteriota</taxon>
    </lineage>
</organism>
<proteinExistence type="predicted"/>
<sequence length="147" mass="16834">MGKDIIGLFKRNSYPFSIFLAIIYYAFFTNEPTPGFWEKILIILAGVTIIIFYGLANFSTDKRFVMDFMKEGVLRTLVISLFIVFVTAVAQYFVLSIFFWKNPPVSVGIPYSIYSFSAGKLIVSGFLYNCVFFIATNIFINKIKSKF</sequence>
<feature type="transmembrane region" description="Helical" evidence="1">
    <location>
        <begin position="12"/>
        <end position="28"/>
    </location>
</feature>
<dbReference type="Proteomes" id="UP000034603">
    <property type="component" value="Unassembled WGS sequence"/>
</dbReference>
<dbReference type="AlphaFoldDB" id="A0A0G0K450"/>
<feature type="transmembrane region" description="Helical" evidence="1">
    <location>
        <begin position="120"/>
        <end position="140"/>
    </location>
</feature>
<reference evidence="2 3" key="1">
    <citation type="journal article" date="2015" name="Nature">
        <title>rRNA introns, odd ribosomes, and small enigmatic genomes across a large radiation of phyla.</title>
        <authorList>
            <person name="Brown C.T."/>
            <person name="Hug L.A."/>
            <person name="Thomas B.C."/>
            <person name="Sharon I."/>
            <person name="Castelle C.J."/>
            <person name="Singh A."/>
            <person name="Wilkins M.J."/>
            <person name="Williams K.H."/>
            <person name="Banfield J.F."/>
        </authorList>
    </citation>
    <scope>NUCLEOTIDE SEQUENCE [LARGE SCALE GENOMIC DNA]</scope>
</reference>
<dbReference type="EMBL" id="LBTR01000040">
    <property type="protein sequence ID" value="KKQ43864.1"/>
    <property type="molecule type" value="Genomic_DNA"/>
</dbReference>
<accession>A0A0G0K450</accession>
<feature type="transmembrane region" description="Helical" evidence="1">
    <location>
        <begin position="77"/>
        <end position="100"/>
    </location>
</feature>
<name>A0A0G0K450_9BACT</name>
<evidence type="ECO:0000256" key="1">
    <source>
        <dbReference type="SAM" id="Phobius"/>
    </source>
</evidence>